<feature type="transmembrane region" description="Helical" evidence="7">
    <location>
        <begin position="175"/>
        <end position="194"/>
    </location>
</feature>
<dbReference type="Pfam" id="PF05977">
    <property type="entry name" value="MFS_3"/>
    <property type="match status" value="1"/>
</dbReference>
<feature type="transmembrane region" description="Helical" evidence="7">
    <location>
        <begin position="289"/>
        <end position="307"/>
    </location>
</feature>
<feature type="transmembrane region" description="Helical" evidence="7">
    <location>
        <begin position="225"/>
        <end position="247"/>
    </location>
</feature>
<feature type="transmembrane region" description="Helical" evidence="7">
    <location>
        <begin position="21"/>
        <end position="41"/>
    </location>
</feature>
<keyword evidence="6 7" id="KW-0472">Membrane</keyword>
<dbReference type="OrthoDB" id="9763297at2"/>
<accession>A0A1M6EH02</accession>
<dbReference type="GO" id="GO:0022857">
    <property type="term" value="F:transmembrane transporter activity"/>
    <property type="evidence" value="ECO:0007669"/>
    <property type="project" value="InterPro"/>
</dbReference>
<protein>
    <submittedName>
        <fullName evidence="9">Predicted arabinose efflux permease, MFS family</fullName>
    </submittedName>
</protein>
<keyword evidence="5 7" id="KW-1133">Transmembrane helix</keyword>
<keyword evidence="2" id="KW-0813">Transport</keyword>
<feature type="transmembrane region" description="Helical" evidence="7">
    <location>
        <begin position="313"/>
        <end position="332"/>
    </location>
</feature>
<keyword evidence="4 7" id="KW-0812">Transmembrane</keyword>
<dbReference type="PROSITE" id="PS50850">
    <property type="entry name" value="MFS"/>
    <property type="match status" value="1"/>
</dbReference>
<dbReference type="InterPro" id="IPR010290">
    <property type="entry name" value="TM_effector"/>
</dbReference>
<dbReference type="InterPro" id="IPR020846">
    <property type="entry name" value="MFS_dom"/>
</dbReference>
<reference evidence="9 10" key="1">
    <citation type="submission" date="2016-11" db="EMBL/GenBank/DDBJ databases">
        <authorList>
            <person name="Varghese N."/>
            <person name="Submissions S."/>
        </authorList>
    </citation>
    <scope>NUCLEOTIDE SEQUENCE [LARGE SCALE GENOMIC DNA]</scope>
    <source>
        <strain evidence="9 10">DSM 19027</strain>
    </source>
</reference>
<feature type="domain" description="Major facilitator superfamily (MFS) profile" evidence="8">
    <location>
        <begin position="14"/>
        <end position="400"/>
    </location>
</feature>
<comment type="subcellular location">
    <subcellularLocation>
        <location evidence="1">Cell membrane</location>
        <topology evidence="1">Multi-pass membrane protein</topology>
    </subcellularLocation>
</comment>
<evidence type="ECO:0000256" key="4">
    <source>
        <dbReference type="ARBA" id="ARBA00022692"/>
    </source>
</evidence>
<feature type="transmembrane region" description="Helical" evidence="7">
    <location>
        <begin position="106"/>
        <end position="127"/>
    </location>
</feature>
<feature type="transmembrane region" description="Helical" evidence="7">
    <location>
        <begin position="380"/>
        <end position="396"/>
    </location>
</feature>
<evidence type="ECO:0000259" key="8">
    <source>
        <dbReference type="PROSITE" id="PS50850"/>
    </source>
</evidence>
<proteinExistence type="predicted"/>
<dbReference type="Proteomes" id="UP000324781">
    <property type="component" value="Unassembled WGS sequence"/>
</dbReference>
<dbReference type="CDD" id="cd06173">
    <property type="entry name" value="MFS_MefA_like"/>
    <property type="match status" value="1"/>
</dbReference>
<dbReference type="PANTHER" id="PTHR23513:SF6">
    <property type="entry name" value="MAJOR FACILITATOR SUPERFAMILY ASSOCIATED DOMAIN-CONTAINING PROTEIN"/>
    <property type="match status" value="1"/>
</dbReference>
<feature type="transmembrane region" description="Helical" evidence="7">
    <location>
        <begin position="47"/>
        <end position="72"/>
    </location>
</feature>
<dbReference type="InterPro" id="IPR036259">
    <property type="entry name" value="MFS_trans_sf"/>
</dbReference>
<evidence type="ECO:0000313" key="10">
    <source>
        <dbReference type="Proteomes" id="UP000324781"/>
    </source>
</evidence>
<evidence type="ECO:0000256" key="1">
    <source>
        <dbReference type="ARBA" id="ARBA00004651"/>
    </source>
</evidence>
<dbReference type="EMBL" id="FQZP01000012">
    <property type="protein sequence ID" value="SHI84558.1"/>
    <property type="molecule type" value="Genomic_DNA"/>
</dbReference>
<organism evidence="9 10">
    <name type="scientific">Thermoclostridium caenicola</name>
    <dbReference type="NCBI Taxonomy" id="659425"/>
    <lineage>
        <taxon>Bacteria</taxon>
        <taxon>Bacillati</taxon>
        <taxon>Bacillota</taxon>
        <taxon>Clostridia</taxon>
        <taxon>Eubacteriales</taxon>
        <taxon>Oscillospiraceae</taxon>
        <taxon>Thermoclostridium</taxon>
    </lineage>
</organism>
<dbReference type="AlphaFoldDB" id="A0A1M6EH02"/>
<sequence>MTQKPNARKLWNRDFTLLWQGQLVSDLGQAAFTVILGFWVLDITNSTAIMGIILACFTLPRVLFGPFAGAFADRSNKRLLIVFSDLLRGILFVGMGALILTKKFPFWLIYPFALLISFFGAFFTPAINASVPEIVHKDNLSRANSARGISQTASSLVGNAFGGVLYAIVSGPVFFVINGICFIYSAISEVFIRIPHVKRETTIRNILHDMTDGFKYAWSIQGIKILLGTGMFINFFVTMGVTLLQPLFKYTEGFGVERYGYTMASLMLGAILGMLILSFYRIKPAKRFSFYKLATYGLIVCMLIAGFTKSFGVIMVLGFFAGICNSFISVITQTVMQITVSKENRGKVFGIQATIYEGLSPLAMALSGIVAHFAGVRPTIIGSFMLAALVVLPTLFNKTFGRFMNSDGSANQPKQVMAGSAPVNDG</sequence>
<feature type="transmembrane region" description="Helical" evidence="7">
    <location>
        <begin position="79"/>
        <end position="100"/>
    </location>
</feature>
<dbReference type="RefSeq" id="WP_149678282.1">
    <property type="nucleotide sequence ID" value="NZ_DAONMB010000075.1"/>
</dbReference>
<dbReference type="GO" id="GO:0005886">
    <property type="term" value="C:plasma membrane"/>
    <property type="evidence" value="ECO:0007669"/>
    <property type="project" value="UniProtKB-SubCell"/>
</dbReference>
<evidence type="ECO:0000256" key="2">
    <source>
        <dbReference type="ARBA" id="ARBA00022448"/>
    </source>
</evidence>
<dbReference type="PANTHER" id="PTHR23513">
    <property type="entry name" value="INTEGRAL MEMBRANE EFFLUX PROTEIN-RELATED"/>
    <property type="match status" value="1"/>
</dbReference>
<evidence type="ECO:0000256" key="3">
    <source>
        <dbReference type="ARBA" id="ARBA00022475"/>
    </source>
</evidence>
<gene>
    <name evidence="9" type="ORF">SAMN05444373_101216</name>
</gene>
<keyword evidence="10" id="KW-1185">Reference proteome</keyword>
<dbReference type="Gene3D" id="1.20.1250.20">
    <property type="entry name" value="MFS general substrate transporter like domains"/>
    <property type="match status" value="1"/>
</dbReference>
<evidence type="ECO:0000256" key="5">
    <source>
        <dbReference type="ARBA" id="ARBA00022989"/>
    </source>
</evidence>
<name>A0A1M6EH02_9FIRM</name>
<evidence type="ECO:0000313" key="9">
    <source>
        <dbReference type="EMBL" id="SHI84558.1"/>
    </source>
</evidence>
<keyword evidence="3" id="KW-1003">Cell membrane</keyword>
<evidence type="ECO:0000256" key="6">
    <source>
        <dbReference type="ARBA" id="ARBA00023136"/>
    </source>
</evidence>
<evidence type="ECO:0000256" key="7">
    <source>
        <dbReference type="SAM" id="Phobius"/>
    </source>
</evidence>
<feature type="transmembrane region" description="Helical" evidence="7">
    <location>
        <begin position="353"/>
        <end position="374"/>
    </location>
</feature>
<feature type="transmembrane region" description="Helical" evidence="7">
    <location>
        <begin position="148"/>
        <end position="169"/>
    </location>
</feature>
<feature type="transmembrane region" description="Helical" evidence="7">
    <location>
        <begin position="259"/>
        <end position="277"/>
    </location>
</feature>
<dbReference type="SUPFAM" id="SSF103473">
    <property type="entry name" value="MFS general substrate transporter"/>
    <property type="match status" value="1"/>
</dbReference>